<name>A0A2A5C979_9GAMM</name>
<keyword evidence="12" id="KW-0720">Serine protease</keyword>
<dbReference type="InterPro" id="IPR011782">
    <property type="entry name" value="Pept_S1C_Do"/>
</dbReference>
<feature type="binding site" evidence="16">
    <location>
        <position position="145"/>
    </location>
    <ligand>
        <name>substrate</name>
    </ligand>
</feature>
<evidence type="ECO:0000256" key="5">
    <source>
        <dbReference type="ARBA" id="ARBA00013035"/>
    </source>
</evidence>
<keyword evidence="13" id="KW-0346">Stress response</keyword>
<dbReference type="PANTHER" id="PTHR22939:SF130">
    <property type="entry name" value="PERIPLASMIC SERINE ENDOPROTEASE DEGP-LIKE-RELATED"/>
    <property type="match status" value="1"/>
</dbReference>
<feature type="active site" description="Charge relay system" evidence="15">
    <location>
        <position position="145"/>
    </location>
</feature>
<proteinExistence type="inferred from homology"/>
<dbReference type="InterPro" id="IPR009003">
    <property type="entry name" value="Peptidase_S1_PA"/>
</dbReference>
<dbReference type="Pfam" id="PF17820">
    <property type="entry name" value="PDZ_6"/>
    <property type="match status" value="1"/>
</dbReference>
<comment type="similarity">
    <text evidence="4">Belongs to the peptidase S1C family.</text>
</comment>
<dbReference type="SMART" id="SM00228">
    <property type="entry name" value="PDZ"/>
    <property type="match status" value="2"/>
</dbReference>
<evidence type="ECO:0000256" key="8">
    <source>
        <dbReference type="ARBA" id="ARBA00022729"/>
    </source>
</evidence>
<evidence type="ECO:0000256" key="7">
    <source>
        <dbReference type="ARBA" id="ARBA00022670"/>
    </source>
</evidence>
<evidence type="ECO:0000256" key="1">
    <source>
        <dbReference type="ARBA" id="ARBA00001772"/>
    </source>
</evidence>
<dbReference type="SUPFAM" id="SSF50156">
    <property type="entry name" value="PDZ domain-like"/>
    <property type="match status" value="2"/>
</dbReference>
<keyword evidence="7" id="KW-0645">Protease</keyword>
<dbReference type="Proteomes" id="UP000228987">
    <property type="component" value="Unassembled WGS sequence"/>
</dbReference>
<gene>
    <name evidence="18" type="ORF">COA71_12160</name>
</gene>
<comment type="function">
    <text evidence="2">Might be efficient in the degradation of transiently denatured and unfolded proteins which accumulate in the periplasm following stress conditions.</text>
</comment>
<keyword evidence="8" id="KW-0732">Signal</keyword>
<evidence type="ECO:0000256" key="3">
    <source>
        <dbReference type="ARBA" id="ARBA00004418"/>
    </source>
</evidence>
<evidence type="ECO:0000256" key="15">
    <source>
        <dbReference type="PIRSR" id="PIRSR611782-1"/>
    </source>
</evidence>
<keyword evidence="11" id="KW-0378">Hydrolase</keyword>
<dbReference type="InterPro" id="IPR001478">
    <property type="entry name" value="PDZ"/>
</dbReference>
<dbReference type="Gene3D" id="2.40.10.120">
    <property type="match status" value="1"/>
</dbReference>
<feature type="domain" description="PDZ" evidence="17">
    <location>
        <begin position="388"/>
        <end position="468"/>
    </location>
</feature>
<evidence type="ECO:0000256" key="14">
    <source>
        <dbReference type="ARBA" id="ARBA00032850"/>
    </source>
</evidence>
<feature type="active site" description="Charge relay system" evidence="15">
    <location>
        <position position="115"/>
    </location>
</feature>
<dbReference type="Pfam" id="PF13180">
    <property type="entry name" value="PDZ_2"/>
    <property type="match status" value="1"/>
</dbReference>
<keyword evidence="9" id="KW-0677">Repeat</keyword>
<dbReference type="GO" id="GO:0006508">
    <property type="term" value="P:proteolysis"/>
    <property type="evidence" value="ECO:0007669"/>
    <property type="project" value="UniProtKB-KW"/>
</dbReference>
<evidence type="ECO:0000256" key="2">
    <source>
        <dbReference type="ARBA" id="ARBA00002610"/>
    </source>
</evidence>
<dbReference type="EMBL" id="NVWI01000011">
    <property type="protein sequence ID" value="PCJ39926.1"/>
    <property type="molecule type" value="Genomic_DNA"/>
</dbReference>
<dbReference type="EC" id="3.4.21.107" evidence="5"/>
<keyword evidence="10" id="KW-0574">Periplasm</keyword>
<evidence type="ECO:0000256" key="10">
    <source>
        <dbReference type="ARBA" id="ARBA00022764"/>
    </source>
</evidence>
<dbReference type="InterPro" id="IPR001940">
    <property type="entry name" value="Peptidase_S1C"/>
</dbReference>
<feature type="binding site" evidence="16">
    <location>
        <position position="115"/>
    </location>
    <ligand>
        <name>substrate</name>
    </ligand>
</feature>
<evidence type="ECO:0000256" key="11">
    <source>
        <dbReference type="ARBA" id="ARBA00022801"/>
    </source>
</evidence>
<accession>A0A2A5C979</accession>
<protein>
    <recommendedName>
        <fullName evidence="6">Probable periplasmic serine endoprotease DegP-like</fullName>
        <ecNumber evidence="5">3.4.21.107</ecNumber>
    </recommendedName>
    <alternativeName>
        <fullName evidence="14">Protease Do</fullName>
    </alternativeName>
</protein>
<dbReference type="InterPro" id="IPR041489">
    <property type="entry name" value="PDZ_6"/>
</dbReference>
<feature type="domain" description="PDZ" evidence="17">
    <location>
        <begin position="267"/>
        <end position="358"/>
    </location>
</feature>
<dbReference type="GO" id="GO:0042597">
    <property type="term" value="C:periplasmic space"/>
    <property type="evidence" value="ECO:0007669"/>
    <property type="project" value="UniProtKB-SubCell"/>
</dbReference>
<feature type="binding site" evidence="16">
    <location>
        <begin position="221"/>
        <end position="223"/>
    </location>
    <ligand>
        <name>substrate</name>
    </ligand>
</feature>
<dbReference type="Gene3D" id="2.30.42.10">
    <property type="match status" value="2"/>
</dbReference>
<evidence type="ECO:0000256" key="12">
    <source>
        <dbReference type="ARBA" id="ARBA00022825"/>
    </source>
</evidence>
<dbReference type="Pfam" id="PF13365">
    <property type="entry name" value="Trypsin_2"/>
    <property type="match status" value="1"/>
</dbReference>
<dbReference type="PANTHER" id="PTHR22939">
    <property type="entry name" value="SERINE PROTEASE FAMILY S1C HTRA-RELATED"/>
    <property type="match status" value="1"/>
</dbReference>
<evidence type="ECO:0000313" key="18">
    <source>
        <dbReference type="EMBL" id="PCJ39926.1"/>
    </source>
</evidence>
<comment type="catalytic activity">
    <reaction evidence="1">
        <text>Acts on substrates that are at least partially unfolded. The cleavage site P1 residue is normally between a pair of hydrophobic residues, such as Val-|-Val.</text>
        <dbReference type="EC" id="3.4.21.107"/>
    </reaction>
</comment>
<evidence type="ECO:0000313" key="19">
    <source>
        <dbReference type="Proteomes" id="UP000228987"/>
    </source>
</evidence>
<comment type="caution">
    <text evidence="18">The sequence shown here is derived from an EMBL/GenBank/DDBJ whole genome shotgun (WGS) entry which is preliminary data.</text>
</comment>
<evidence type="ECO:0000256" key="9">
    <source>
        <dbReference type="ARBA" id="ARBA00022737"/>
    </source>
</evidence>
<organism evidence="18 19">
    <name type="scientific">SAR86 cluster bacterium</name>
    <dbReference type="NCBI Taxonomy" id="2030880"/>
    <lineage>
        <taxon>Bacteria</taxon>
        <taxon>Pseudomonadati</taxon>
        <taxon>Pseudomonadota</taxon>
        <taxon>Gammaproteobacteria</taxon>
        <taxon>SAR86 cluster</taxon>
    </lineage>
</organism>
<dbReference type="AlphaFoldDB" id="A0A2A5C979"/>
<dbReference type="NCBIfam" id="TIGR02037">
    <property type="entry name" value="degP_htrA_DO"/>
    <property type="match status" value="1"/>
</dbReference>
<evidence type="ECO:0000256" key="16">
    <source>
        <dbReference type="PIRSR" id="PIRSR611782-2"/>
    </source>
</evidence>
<comment type="subcellular location">
    <subcellularLocation>
        <location evidence="3">Periplasm</location>
    </subcellularLocation>
</comment>
<dbReference type="PROSITE" id="PS50106">
    <property type="entry name" value="PDZ"/>
    <property type="match status" value="2"/>
</dbReference>
<dbReference type="GO" id="GO:0004252">
    <property type="term" value="F:serine-type endopeptidase activity"/>
    <property type="evidence" value="ECO:0007669"/>
    <property type="project" value="InterPro"/>
</dbReference>
<dbReference type="PRINTS" id="PR00834">
    <property type="entry name" value="PROTEASES2C"/>
</dbReference>
<dbReference type="SUPFAM" id="SSF50494">
    <property type="entry name" value="Trypsin-like serine proteases"/>
    <property type="match status" value="1"/>
</dbReference>
<dbReference type="InterPro" id="IPR036034">
    <property type="entry name" value="PDZ_sf"/>
</dbReference>
<dbReference type="CDD" id="cd10839">
    <property type="entry name" value="cpPDZ1_DegP-like"/>
    <property type="match status" value="1"/>
</dbReference>
<evidence type="ECO:0000259" key="17">
    <source>
        <dbReference type="PROSITE" id="PS50106"/>
    </source>
</evidence>
<feature type="active site" description="Charge relay system" evidence="15">
    <location>
        <position position="223"/>
    </location>
</feature>
<evidence type="ECO:0000256" key="4">
    <source>
        <dbReference type="ARBA" id="ARBA00010541"/>
    </source>
</evidence>
<evidence type="ECO:0000256" key="6">
    <source>
        <dbReference type="ARBA" id="ARBA00013958"/>
    </source>
</evidence>
<evidence type="ECO:0000256" key="13">
    <source>
        <dbReference type="ARBA" id="ARBA00023016"/>
    </source>
</evidence>
<sequence length="479" mass="51159">MVRVILLSQLRSLALILSFILSFLVSAQTSAQFLPDFTELVERSAPAIVNVRIRSTITGDDRFDGFEGDREELEEFLEFFGDRFPDDFNMRERGSSSLGSGFIISEDGYIVTNHHVIDGADEITITLNDQRQFTAEVIGSDPRSDLALIKIAAEGLPTVPFGDVSEVKVGQWVLAIGSPFNLSHSVAAGIVSFVGRSLPPQITGQGNYVSFIQTDVAINPGHSGGPLFNLEGEVIGVNSQIYSNSGGSIGLSFAIPVDVAANVVNQLMQSGNVSRGWMGVAIADVTQEQADVYNLATPQGAFVNDVLPGGPAEAAGFQAEDIILRYAGDEIRNSADLPYHVGLSLPGSEVEVELIRDGRLENIRLLVGDLDAASSQQQLQLGTIEPIESSLGLSVSELTAAEKQRLGLDYGLRVDEVTGLVAERAGLQKGDIILSLNGRALDSLANLAEISASLPSDSPLPLLVERDGQQSFFTLMLDG</sequence>
<reference evidence="19" key="1">
    <citation type="submission" date="2017-08" db="EMBL/GenBank/DDBJ databases">
        <title>A dynamic microbial community with high functional redundancy inhabits the cold, oxic subseafloor aquifer.</title>
        <authorList>
            <person name="Tully B.J."/>
            <person name="Wheat C.G."/>
            <person name="Glazer B.T."/>
            <person name="Huber J.A."/>
        </authorList>
    </citation>
    <scope>NUCLEOTIDE SEQUENCE [LARGE SCALE GENOMIC DNA]</scope>
</reference>